<sequence length="158" mass="18094">MVNLDDLIRVSRDNHYKLLTLVGDNPAKVDEITAYLEDKDWEVYDVEENVLDLIEDIPEGKIYLRIGDKIKKWVNTLGDRIVLTNTSILCSPELDKITPLGAFKYLMRGSREAVLFLDARIRDNKAIYSRPGRDDYCEMDLSEVISEQIDNVIIGGDD</sequence>
<keyword evidence="2" id="KW-1185">Reference proteome</keyword>
<dbReference type="KEGG" id="aar:Acear_1390"/>
<dbReference type="OrthoDB" id="2112103at2"/>
<dbReference type="NCBIfam" id="NF033453">
    <property type="entry name" value="BREX_3_BrxF"/>
    <property type="match status" value="1"/>
</dbReference>
<dbReference type="RefSeq" id="WP_013278345.1">
    <property type="nucleotide sequence ID" value="NC_014378.1"/>
</dbReference>
<dbReference type="InterPro" id="IPR048067">
    <property type="entry name" value="BREX_3_BrxF"/>
</dbReference>
<evidence type="ECO:0000313" key="2">
    <source>
        <dbReference type="Proteomes" id="UP000001661"/>
    </source>
</evidence>
<dbReference type="Proteomes" id="UP000001661">
    <property type="component" value="Chromosome"/>
</dbReference>
<protein>
    <recommendedName>
        <fullName evidence="3">BREX-3 system P-loop-containing protein BrxF</fullName>
    </recommendedName>
</protein>
<proteinExistence type="predicted"/>
<evidence type="ECO:0008006" key="3">
    <source>
        <dbReference type="Google" id="ProtNLM"/>
    </source>
</evidence>
<accession>D9QQV9</accession>
<dbReference type="EMBL" id="CP002105">
    <property type="protein sequence ID" value="ADL12900.1"/>
    <property type="molecule type" value="Genomic_DNA"/>
</dbReference>
<organism evidence="1 2">
    <name type="scientific">Acetohalobium arabaticum (strain ATCC 49924 / DSM 5501 / Z-7288)</name>
    <dbReference type="NCBI Taxonomy" id="574087"/>
    <lineage>
        <taxon>Bacteria</taxon>
        <taxon>Bacillati</taxon>
        <taxon>Bacillota</taxon>
        <taxon>Clostridia</taxon>
        <taxon>Halanaerobiales</taxon>
        <taxon>Halobacteroidaceae</taxon>
        <taxon>Acetohalobium</taxon>
    </lineage>
</organism>
<reference evidence="1 2" key="1">
    <citation type="journal article" date="2010" name="Stand. Genomic Sci.">
        <title>Complete genome sequence of Acetohalobium arabaticum type strain (Z-7288).</title>
        <authorList>
            <person name="Sikorski J."/>
            <person name="Lapidus A."/>
            <person name="Chertkov O."/>
            <person name="Lucas S."/>
            <person name="Copeland A."/>
            <person name="Glavina Del Rio T."/>
            <person name="Nolan M."/>
            <person name="Tice H."/>
            <person name="Cheng J.F."/>
            <person name="Han C."/>
            <person name="Brambilla E."/>
            <person name="Pitluck S."/>
            <person name="Liolios K."/>
            <person name="Ivanova N."/>
            <person name="Mavromatis K."/>
            <person name="Mikhailova N."/>
            <person name="Pati A."/>
            <person name="Bruce D."/>
            <person name="Detter C."/>
            <person name="Tapia R."/>
            <person name="Goodwin L."/>
            <person name="Chen A."/>
            <person name="Palaniappan K."/>
            <person name="Land M."/>
            <person name="Hauser L."/>
            <person name="Chang Y.J."/>
            <person name="Jeffries C.D."/>
            <person name="Rohde M."/>
            <person name="Goker M."/>
            <person name="Spring S."/>
            <person name="Woyke T."/>
            <person name="Bristow J."/>
            <person name="Eisen J.A."/>
            <person name="Markowitz V."/>
            <person name="Hugenholtz P."/>
            <person name="Kyrpides N.C."/>
            <person name="Klenk H.P."/>
        </authorList>
    </citation>
    <scope>NUCLEOTIDE SEQUENCE [LARGE SCALE GENOMIC DNA]</scope>
    <source>
        <strain evidence="2">ATCC 49924 / DSM 5501 / Z-7288</strain>
    </source>
</reference>
<dbReference type="eggNOG" id="ENOG50335UB">
    <property type="taxonomic scope" value="Bacteria"/>
</dbReference>
<gene>
    <name evidence="1" type="ordered locus">Acear_1390</name>
</gene>
<dbReference type="AlphaFoldDB" id="D9QQV9"/>
<evidence type="ECO:0000313" key="1">
    <source>
        <dbReference type="EMBL" id="ADL12900.1"/>
    </source>
</evidence>
<dbReference type="HOGENOM" id="CLU_1729314_0_0_9"/>
<dbReference type="STRING" id="574087.Acear_1390"/>
<name>D9QQV9_ACEAZ</name>